<keyword evidence="1" id="KW-0862">Zinc</keyword>
<evidence type="ECO:0000313" key="4">
    <source>
        <dbReference type="EMBL" id="TDQ46185.1"/>
    </source>
</evidence>
<evidence type="ECO:0000313" key="5">
    <source>
        <dbReference type="Proteomes" id="UP000295705"/>
    </source>
</evidence>
<evidence type="ECO:0000256" key="2">
    <source>
        <dbReference type="SAM" id="MobiDB-lite"/>
    </source>
</evidence>
<feature type="region of interest" description="Disordered" evidence="2">
    <location>
        <begin position="227"/>
        <end position="252"/>
    </location>
</feature>
<accession>A0A4R6UM00</accession>
<dbReference type="AlphaFoldDB" id="A0A4R6UM00"/>
<comment type="caution">
    <text evidence="4">The sequence shown here is derived from an EMBL/GenBank/DDBJ whole genome shotgun (WGS) entry which is preliminary data.</text>
</comment>
<proteinExistence type="predicted"/>
<feature type="domain" description="SWIM-type" evidence="3">
    <location>
        <begin position="142"/>
        <end position="180"/>
    </location>
</feature>
<sequence>MVRETRSGPRFSERFPEKFTEFGKRKPVEDGIVARSRRGDIGESWWSGRFLAVLTELGVGGRLSRGKTYARAGQVVDLAIEPGAITATVQGSRDEPYRARLGLRPFADEAWDAVLDALAADSWYAAALLAGEVPDDLEDVLARVGLSLFPQGSSELPMDCSCPDWSVPCKHLAAVAYLAAEEFDVDPFALLRWRGRDRATLLAALRDRRDAGAGAPTALEDLLDRFHRPGVPVPGPPERPASAPAPPPDALLDELPRLALDDGTDARDVLRPLYRRLGEPGVGEVG</sequence>
<evidence type="ECO:0000259" key="3">
    <source>
        <dbReference type="PROSITE" id="PS50966"/>
    </source>
</evidence>
<dbReference type="Proteomes" id="UP000295705">
    <property type="component" value="Unassembled WGS sequence"/>
</dbReference>
<evidence type="ECO:0000256" key="1">
    <source>
        <dbReference type="PROSITE-ProRule" id="PRU00325"/>
    </source>
</evidence>
<reference evidence="4 5" key="1">
    <citation type="submission" date="2019-03" db="EMBL/GenBank/DDBJ databases">
        <title>Genomic Encyclopedia of Type Strains, Phase IV (KMG-IV): sequencing the most valuable type-strain genomes for metagenomic binning, comparative biology and taxonomic classification.</title>
        <authorList>
            <person name="Goeker M."/>
        </authorList>
    </citation>
    <scope>NUCLEOTIDE SEQUENCE [LARGE SCALE GENOMIC DNA]</scope>
    <source>
        <strain evidence="4 5">DSM 45775</strain>
    </source>
</reference>
<dbReference type="PANTHER" id="PTHR38133:SF1">
    <property type="entry name" value="SLR1429 PROTEIN"/>
    <property type="match status" value="1"/>
</dbReference>
<dbReference type="Pfam" id="PF04434">
    <property type="entry name" value="SWIM"/>
    <property type="match status" value="1"/>
</dbReference>
<dbReference type="RefSeq" id="WP_133830225.1">
    <property type="nucleotide sequence ID" value="NZ_BAABHR010000035.1"/>
</dbReference>
<name>A0A4R6UM00_9PSEU</name>
<keyword evidence="5" id="KW-1185">Reference proteome</keyword>
<organism evidence="4 5">
    <name type="scientific">Actinomycetospora succinea</name>
    <dbReference type="NCBI Taxonomy" id="663603"/>
    <lineage>
        <taxon>Bacteria</taxon>
        <taxon>Bacillati</taxon>
        <taxon>Actinomycetota</taxon>
        <taxon>Actinomycetes</taxon>
        <taxon>Pseudonocardiales</taxon>
        <taxon>Pseudonocardiaceae</taxon>
        <taxon>Actinomycetospora</taxon>
    </lineage>
</organism>
<dbReference type="PANTHER" id="PTHR38133">
    <property type="entry name" value="SLR1429 PROTEIN"/>
    <property type="match status" value="1"/>
</dbReference>
<dbReference type="OrthoDB" id="188274at2"/>
<dbReference type="PROSITE" id="PS50966">
    <property type="entry name" value="ZF_SWIM"/>
    <property type="match status" value="1"/>
</dbReference>
<dbReference type="EMBL" id="SNYO01000017">
    <property type="protein sequence ID" value="TDQ46185.1"/>
    <property type="molecule type" value="Genomic_DNA"/>
</dbReference>
<gene>
    <name evidence="4" type="ORF">EV188_11730</name>
</gene>
<feature type="compositionally biased region" description="Pro residues" evidence="2">
    <location>
        <begin position="231"/>
        <end position="249"/>
    </location>
</feature>
<protein>
    <submittedName>
        <fullName evidence="4">Putative Zn finger protein</fullName>
    </submittedName>
</protein>
<dbReference type="GO" id="GO:0008270">
    <property type="term" value="F:zinc ion binding"/>
    <property type="evidence" value="ECO:0007669"/>
    <property type="project" value="UniProtKB-KW"/>
</dbReference>
<dbReference type="InterPro" id="IPR007527">
    <property type="entry name" value="Znf_SWIM"/>
</dbReference>
<keyword evidence="1" id="KW-0479">Metal-binding</keyword>
<keyword evidence="1" id="KW-0863">Zinc-finger</keyword>